<dbReference type="EMBL" id="QGDT01000001">
    <property type="protein sequence ID" value="PWJ60156.1"/>
    <property type="molecule type" value="Genomic_DNA"/>
</dbReference>
<feature type="transmembrane region" description="Helical" evidence="1">
    <location>
        <begin position="23"/>
        <end position="43"/>
    </location>
</feature>
<organism evidence="2 3">
    <name type="scientific">Dyadobacter jejuensis</name>
    <dbReference type="NCBI Taxonomy" id="1082580"/>
    <lineage>
        <taxon>Bacteria</taxon>
        <taxon>Pseudomonadati</taxon>
        <taxon>Bacteroidota</taxon>
        <taxon>Cytophagia</taxon>
        <taxon>Cytophagales</taxon>
        <taxon>Spirosomataceae</taxon>
        <taxon>Dyadobacter</taxon>
    </lineage>
</organism>
<evidence type="ECO:0000313" key="2">
    <source>
        <dbReference type="EMBL" id="PWJ60156.1"/>
    </source>
</evidence>
<dbReference type="AlphaFoldDB" id="A0A316AS28"/>
<feature type="transmembrane region" description="Helical" evidence="1">
    <location>
        <begin position="297"/>
        <end position="319"/>
    </location>
</feature>
<keyword evidence="1" id="KW-0812">Transmembrane</keyword>
<feature type="transmembrane region" description="Helical" evidence="1">
    <location>
        <begin position="93"/>
        <end position="112"/>
    </location>
</feature>
<feature type="transmembrane region" description="Helical" evidence="1">
    <location>
        <begin position="124"/>
        <end position="145"/>
    </location>
</feature>
<accession>A0A316AS28</accession>
<proteinExistence type="predicted"/>
<gene>
    <name evidence="2" type="ORF">CLV98_101333</name>
</gene>
<dbReference type="PANTHER" id="PTHR43044:SF1">
    <property type="entry name" value="QUINOL:CYTOCHROME C OXIDOREDUCTASE QUINONE-BINDING SUBUNIT 2"/>
    <property type="match status" value="1"/>
</dbReference>
<feature type="transmembrane region" description="Helical" evidence="1">
    <location>
        <begin position="403"/>
        <end position="423"/>
    </location>
</feature>
<name>A0A316AS28_9BACT</name>
<comment type="caution">
    <text evidence="2">The sequence shown here is derived from an EMBL/GenBank/DDBJ whole genome shotgun (WGS) entry which is preliminary data.</text>
</comment>
<keyword evidence="1" id="KW-1133">Transmembrane helix</keyword>
<protein>
    <recommendedName>
        <fullName evidence="4">Quinol:cytochrome c oxidoreductase quinone-binding subunit 2</fullName>
    </recommendedName>
</protein>
<dbReference type="RefSeq" id="WP_109672251.1">
    <property type="nucleotide sequence ID" value="NZ_QGDT01000001.1"/>
</dbReference>
<sequence length="445" mass="50056">MASAHSIPSIEERFEFTSGAKRNLMIGGAVGLALVLVGAYLAANGGGGHEVAAHGAEAAGHAGAEHAAAGHEAAGHHTAGWIKRIWANLWVNGVYFTGISVIGLFFISYNYLAQAGWSAVFKRVPEAMPAFLPFTGVIMLLTFVFGGHDLFHWTHAGLYEVGGPEYDPIIAGKQGYLNTPFFLGRLVFYFVVWYWLWKVIRNLSLQEDEIGGTEFYEKSIRFGTAFLVVFGVTSSTSAWDFVMSIDTHWFSTMFGWYTLASWHVSGLAVITLTVVMLRDRGYLRAVNKSHLRDLGKFVFAFSIFWTYVWFAQFLLIYYANLPEETIYFIERFSGYEGYYKAPFFITLFLNFFFPFLVLMTRDSKYTPSILKVACWSVIIGHYMDFYTNIMPGTVGSEASFGPLEWGFFLIFICAFTWSVASQLSKANLIPRNHPMLEESLHHDIA</sequence>
<feature type="transmembrane region" description="Helical" evidence="1">
    <location>
        <begin position="254"/>
        <end position="277"/>
    </location>
</feature>
<feature type="transmembrane region" description="Helical" evidence="1">
    <location>
        <begin position="339"/>
        <end position="358"/>
    </location>
</feature>
<feature type="transmembrane region" description="Helical" evidence="1">
    <location>
        <begin position="220"/>
        <end position="242"/>
    </location>
</feature>
<feature type="transmembrane region" description="Helical" evidence="1">
    <location>
        <begin position="182"/>
        <end position="200"/>
    </location>
</feature>
<keyword evidence="3" id="KW-1185">Reference proteome</keyword>
<evidence type="ECO:0000256" key="1">
    <source>
        <dbReference type="SAM" id="Phobius"/>
    </source>
</evidence>
<evidence type="ECO:0008006" key="4">
    <source>
        <dbReference type="Google" id="ProtNLM"/>
    </source>
</evidence>
<dbReference type="PANTHER" id="PTHR43044">
    <property type="match status" value="1"/>
</dbReference>
<reference evidence="2 3" key="1">
    <citation type="submission" date="2018-03" db="EMBL/GenBank/DDBJ databases">
        <title>Genomic Encyclopedia of Archaeal and Bacterial Type Strains, Phase II (KMG-II): from individual species to whole genera.</title>
        <authorList>
            <person name="Goeker M."/>
        </authorList>
    </citation>
    <scope>NUCLEOTIDE SEQUENCE [LARGE SCALE GENOMIC DNA]</scope>
    <source>
        <strain evidence="2 3">DSM 100346</strain>
    </source>
</reference>
<keyword evidence="1" id="KW-0472">Membrane</keyword>
<dbReference type="Proteomes" id="UP000245880">
    <property type="component" value="Unassembled WGS sequence"/>
</dbReference>
<evidence type="ECO:0000313" key="3">
    <source>
        <dbReference type="Proteomes" id="UP000245880"/>
    </source>
</evidence>
<dbReference type="OrthoDB" id="140980at2"/>
<feature type="transmembrane region" description="Helical" evidence="1">
    <location>
        <begin position="365"/>
        <end position="383"/>
    </location>
</feature>